<dbReference type="EMBL" id="VUJU01000312">
    <property type="protein sequence ID" value="KAF0771311.1"/>
    <property type="molecule type" value="Genomic_DNA"/>
</dbReference>
<keyword evidence="2" id="KW-1185">Reference proteome</keyword>
<dbReference type="Proteomes" id="UP000478052">
    <property type="component" value="Unassembled WGS sequence"/>
</dbReference>
<evidence type="ECO:0000313" key="1">
    <source>
        <dbReference type="EMBL" id="KAF0771311.1"/>
    </source>
</evidence>
<evidence type="ECO:0000313" key="2">
    <source>
        <dbReference type="Proteomes" id="UP000478052"/>
    </source>
</evidence>
<name>A0A6G0ZJD1_APHCR</name>
<sequence>MVLKELRLKQRPKFDQLKLSHKNMSCIERQKTNLTTLYRLFKK</sequence>
<organism evidence="1 2">
    <name type="scientific">Aphis craccivora</name>
    <name type="common">Cowpea aphid</name>
    <dbReference type="NCBI Taxonomy" id="307492"/>
    <lineage>
        <taxon>Eukaryota</taxon>
        <taxon>Metazoa</taxon>
        <taxon>Ecdysozoa</taxon>
        <taxon>Arthropoda</taxon>
        <taxon>Hexapoda</taxon>
        <taxon>Insecta</taxon>
        <taxon>Pterygota</taxon>
        <taxon>Neoptera</taxon>
        <taxon>Paraneoptera</taxon>
        <taxon>Hemiptera</taxon>
        <taxon>Sternorrhyncha</taxon>
        <taxon>Aphidomorpha</taxon>
        <taxon>Aphidoidea</taxon>
        <taxon>Aphididae</taxon>
        <taxon>Aphidini</taxon>
        <taxon>Aphis</taxon>
        <taxon>Aphis</taxon>
    </lineage>
</organism>
<comment type="caution">
    <text evidence="1">The sequence shown here is derived from an EMBL/GenBank/DDBJ whole genome shotgun (WGS) entry which is preliminary data.</text>
</comment>
<gene>
    <name evidence="1" type="ORF">FWK35_00021698</name>
</gene>
<reference evidence="1 2" key="1">
    <citation type="submission" date="2019-08" db="EMBL/GenBank/DDBJ databases">
        <title>Whole genome of Aphis craccivora.</title>
        <authorList>
            <person name="Voronova N.V."/>
            <person name="Shulinski R.S."/>
            <person name="Bandarenka Y.V."/>
            <person name="Zhorov D.G."/>
            <person name="Warner D."/>
        </authorList>
    </citation>
    <scope>NUCLEOTIDE SEQUENCE [LARGE SCALE GENOMIC DNA]</scope>
    <source>
        <strain evidence="1">180601</strain>
        <tissue evidence="1">Whole Body</tissue>
    </source>
</reference>
<dbReference type="AlphaFoldDB" id="A0A6G0ZJD1"/>
<accession>A0A6G0ZJD1</accession>
<proteinExistence type="predicted"/>
<protein>
    <submittedName>
        <fullName evidence="1">Uncharacterized protein</fullName>
    </submittedName>
</protein>